<dbReference type="AlphaFoldDB" id="A0A9Q1QWE3"/>
<dbReference type="FunFam" id="3.90.550.50:FF:000002">
    <property type="entry name" value="Hexosyltransferase"/>
    <property type="match status" value="1"/>
</dbReference>
<evidence type="ECO:0000256" key="15">
    <source>
        <dbReference type="ARBA" id="ARBA00023211"/>
    </source>
</evidence>
<evidence type="ECO:0000256" key="6">
    <source>
        <dbReference type="ARBA" id="ARBA00008661"/>
    </source>
</evidence>
<dbReference type="Pfam" id="PF04535">
    <property type="entry name" value="CASP_dom"/>
    <property type="match status" value="1"/>
</dbReference>
<keyword evidence="7" id="KW-1003">Cell membrane</keyword>
<protein>
    <submittedName>
        <fullName evidence="19">Uncharacterized protein</fullName>
    </submittedName>
</protein>
<proteinExistence type="inferred from homology"/>
<name>A0A9Q1QWE3_9SOLA</name>
<keyword evidence="11" id="KW-0735">Signal-anchor</keyword>
<keyword evidence="13" id="KW-0333">Golgi apparatus</keyword>
<evidence type="ECO:0000256" key="3">
    <source>
        <dbReference type="ARBA" id="ARBA00004651"/>
    </source>
</evidence>
<feature type="transmembrane region" description="Helical" evidence="16">
    <location>
        <begin position="378"/>
        <end position="395"/>
    </location>
</feature>
<dbReference type="InterPro" id="IPR025298">
    <property type="entry name" value="DUF4094"/>
</dbReference>
<evidence type="ECO:0000256" key="4">
    <source>
        <dbReference type="ARBA" id="ARBA00004922"/>
    </source>
</evidence>
<comment type="cofactor">
    <cofactor evidence="1">
        <name>Mn(2+)</name>
        <dbReference type="ChEBI" id="CHEBI:29035"/>
    </cofactor>
</comment>
<keyword evidence="10 16" id="KW-0812">Transmembrane</keyword>
<evidence type="ECO:0000256" key="1">
    <source>
        <dbReference type="ARBA" id="ARBA00001936"/>
    </source>
</evidence>
<feature type="transmembrane region" description="Helical" evidence="16">
    <location>
        <begin position="454"/>
        <end position="479"/>
    </location>
</feature>
<dbReference type="GO" id="GO:0000139">
    <property type="term" value="C:Golgi membrane"/>
    <property type="evidence" value="ECO:0007669"/>
    <property type="project" value="UniProtKB-SubCell"/>
</dbReference>
<dbReference type="PANTHER" id="PTHR11214:SF5">
    <property type="entry name" value="BETA-1,3-GALACTOSYLTRANSFERASE 4-RELATED"/>
    <property type="match status" value="1"/>
</dbReference>
<dbReference type="InterPro" id="IPR006702">
    <property type="entry name" value="CASP_dom"/>
</dbReference>
<evidence type="ECO:0000256" key="2">
    <source>
        <dbReference type="ARBA" id="ARBA00004323"/>
    </source>
</evidence>
<dbReference type="Gene3D" id="3.90.550.50">
    <property type="match status" value="1"/>
</dbReference>
<dbReference type="PANTHER" id="PTHR11214">
    <property type="entry name" value="BETA-1,3-N-ACETYLGLUCOSAMINYLTRANSFERASE"/>
    <property type="match status" value="1"/>
</dbReference>
<evidence type="ECO:0000313" key="20">
    <source>
        <dbReference type="Proteomes" id="UP001152561"/>
    </source>
</evidence>
<keyword evidence="15" id="KW-0464">Manganese</keyword>
<comment type="similarity">
    <text evidence="6">Belongs to the glycosyltransferase 31 family.</text>
</comment>
<comment type="caution">
    <text evidence="19">The sequence shown here is derived from an EMBL/GenBank/DDBJ whole genome shotgun (WGS) entry which is preliminary data.</text>
</comment>
<comment type="subcellular location">
    <subcellularLocation>
        <location evidence="3">Cell membrane</location>
        <topology evidence="3">Multi-pass membrane protein</topology>
    </subcellularLocation>
    <subcellularLocation>
        <location evidence="2">Golgi apparatus membrane</location>
        <topology evidence="2">Single-pass type II membrane protein</topology>
    </subcellularLocation>
</comment>
<reference evidence="20" key="1">
    <citation type="journal article" date="2023" name="Proc. Natl. Acad. Sci. U.S.A.">
        <title>Genomic and structural basis for evolution of tropane alkaloid biosynthesis.</title>
        <authorList>
            <person name="Wanga Y.-J."/>
            <person name="Taina T."/>
            <person name="Yua J.-Y."/>
            <person name="Lia J."/>
            <person name="Xua B."/>
            <person name="Chenc J."/>
            <person name="D'Auriad J.C."/>
            <person name="Huanga J.-P."/>
            <person name="Huanga S.-X."/>
        </authorList>
    </citation>
    <scope>NUCLEOTIDE SEQUENCE [LARGE SCALE GENOMIC DNA]</scope>
    <source>
        <strain evidence="20">cv. KIB-2019</strain>
    </source>
</reference>
<evidence type="ECO:0000259" key="17">
    <source>
        <dbReference type="Pfam" id="PF04535"/>
    </source>
</evidence>
<keyword evidence="20" id="KW-1185">Reference proteome</keyword>
<feature type="transmembrane region" description="Helical" evidence="16">
    <location>
        <begin position="535"/>
        <end position="559"/>
    </location>
</feature>
<dbReference type="GO" id="GO:0008378">
    <property type="term" value="F:galactosyltransferase activity"/>
    <property type="evidence" value="ECO:0007669"/>
    <property type="project" value="TreeGrafter"/>
</dbReference>
<dbReference type="NCBIfam" id="TIGR01569">
    <property type="entry name" value="A_tha_TIGR01569"/>
    <property type="match status" value="1"/>
</dbReference>
<comment type="similarity">
    <text evidence="5">Belongs to the Casparian strip membrane proteins (CASP) family.</text>
</comment>
<dbReference type="InterPro" id="IPR006459">
    <property type="entry name" value="CASP/CASPL"/>
</dbReference>
<evidence type="ECO:0000256" key="7">
    <source>
        <dbReference type="ARBA" id="ARBA00022475"/>
    </source>
</evidence>
<evidence type="ECO:0000313" key="19">
    <source>
        <dbReference type="EMBL" id="KAJ8527671.1"/>
    </source>
</evidence>
<evidence type="ECO:0000256" key="11">
    <source>
        <dbReference type="ARBA" id="ARBA00022968"/>
    </source>
</evidence>
<dbReference type="Proteomes" id="UP001152561">
    <property type="component" value="Unassembled WGS sequence"/>
</dbReference>
<dbReference type="EMBL" id="JAJAGQ010000023">
    <property type="protein sequence ID" value="KAJ8527671.1"/>
    <property type="molecule type" value="Genomic_DNA"/>
</dbReference>
<evidence type="ECO:0000259" key="18">
    <source>
        <dbReference type="Pfam" id="PF13334"/>
    </source>
</evidence>
<dbReference type="OrthoDB" id="1158011at2759"/>
<keyword evidence="14 16" id="KW-0472">Membrane</keyword>
<evidence type="ECO:0000256" key="14">
    <source>
        <dbReference type="ARBA" id="ARBA00023136"/>
    </source>
</evidence>
<dbReference type="Pfam" id="PF13334">
    <property type="entry name" value="DUF4094"/>
    <property type="match status" value="1"/>
</dbReference>
<evidence type="ECO:0000256" key="16">
    <source>
        <dbReference type="SAM" id="Phobius"/>
    </source>
</evidence>
<feature type="domain" description="Casparian strip membrane protein" evidence="17">
    <location>
        <begin position="408"/>
        <end position="545"/>
    </location>
</feature>
<keyword evidence="8" id="KW-0328">Glycosyltransferase</keyword>
<feature type="transmembrane region" description="Helical" evidence="16">
    <location>
        <begin position="416"/>
        <end position="434"/>
    </location>
</feature>
<keyword evidence="9" id="KW-0808">Transferase</keyword>
<comment type="pathway">
    <text evidence="4">Protein modification; protein glycosylation.</text>
</comment>
<evidence type="ECO:0000256" key="12">
    <source>
        <dbReference type="ARBA" id="ARBA00022989"/>
    </source>
</evidence>
<keyword evidence="12 16" id="KW-1133">Transmembrane helix</keyword>
<evidence type="ECO:0000256" key="9">
    <source>
        <dbReference type="ARBA" id="ARBA00022679"/>
    </source>
</evidence>
<dbReference type="InterPro" id="IPR002659">
    <property type="entry name" value="Glyco_trans_31"/>
</dbReference>
<sequence>MSWKSKRAESVASPNLTILLCIGCFCAGMLFTDRMWTVPEAKGISRTTEIDDQKRNDVKSEFKDILAEASRTHHAVQNLDKTISNLEMELAAARALQDSITSGSPITEYLKNPELTKKRKYLMVIGINTAFSSRKRRDSVRATWMPQGDKLKKLEEEKGIVMRFVIGHSATSGGILDRAIEAEEKQHGDFLRLEHVEGYLELSAKTKSYFITAIALWDADFYVKVDDDVHVNIGTLAATLATHRSKPRVYVGCMKSGPVLAQKGVRYNEPEHWKFGEDGNKYFRHATGQLYAISKDLATYISINRHILHKYANEDVTMGSWLIGLDVEHIDDRKLCCGTLPDCETKAQAGNICVASFDWSCSGICKSVESIKENIDKLPGFFFIISNSLFSRVVAQSKMGFLGDDASNLKVLDCTLRLFVIPLSIASIWLSVTNQQDNNSYGKLEYSNFTGLKYMVGISAASGGYSLCTAISLWVKSLVTKAWFFFVSDQLVAYLMVTSLAAIWEILYLAYNGDQKVSWSEACTSYGNFCSRLKLVLVLHAITLCCFLVLALISAYRVFSRFQPPCIENEEEK</sequence>
<dbReference type="Pfam" id="PF01762">
    <property type="entry name" value="Galactosyl_T"/>
    <property type="match status" value="1"/>
</dbReference>
<evidence type="ECO:0000256" key="5">
    <source>
        <dbReference type="ARBA" id="ARBA00007651"/>
    </source>
</evidence>
<evidence type="ECO:0000256" key="13">
    <source>
        <dbReference type="ARBA" id="ARBA00023034"/>
    </source>
</evidence>
<feature type="transmembrane region" description="Helical" evidence="16">
    <location>
        <begin position="491"/>
        <end position="511"/>
    </location>
</feature>
<dbReference type="GO" id="GO:0005886">
    <property type="term" value="C:plasma membrane"/>
    <property type="evidence" value="ECO:0007669"/>
    <property type="project" value="UniProtKB-SubCell"/>
</dbReference>
<organism evidence="19 20">
    <name type="scientific">Anisodus acutangulus</name>
    <dbReference type="NCBI Taxonomy" id="402998"/>
    <lineage>
        <taxon>Eukaryota</taxon>
        <taxon>Viridiplantae</taxon>
        <taxon>Streptophyta</taxon>
        <taxon>Embryophyta</taxon>
        <taxon>Tracheophyta</taxon>
        <taxon>Spermatophyta</taxon>
        <taxon>Magnoliopsida</taxon>
        <taxon>eudicotyledons</taxon>
        <taxon>Gunneridae</taxon>
        <taxon>Pentapetalae</taxon>
        <taxon>asterids</taxon>
        <taxon>lamiids</taxon>
        <taxon>Solanales</taxon>
        <taxon>Solanaceae</taxon>
        <taxon>Solanoideae</taxon>
        <taxon>Hyoscyameae</taxon>
        <taxon>Anisodus</taxon>
    </lineage>
</organism>
<evidence type="ECO:0000256" key="10">
    <source>
        <dbReference type="ARBA" id="ARBA00022692"/>
    </source>
</evidence>
<evidence type="ECO:0000256" key="8">
    <source>
        <dbReference type="ARBA" id="ARBA00022676"/>
    </source>
</evidence>
<gene>
    <name evidence="19" type="ORF">K7X08_015122</name>
</gene>
<feature type="domain" description="DUF4094" evidence="18">
    <location>
        <begin position="15"/>
        <end position="95"/>
    </location>
</feature>
<accession>A0A9Q1QWE3</accession>